<accession>A0A2Z7AVJ9</accession>
<proteinExistence type="predicted"/>
<name>A0A2Z7AVJ9_9LAMI</name>
<dbReference type="EMBL" id="KV013942">
    <property type="protein sequence ID" value="KZV23252.1"/>
    <property type="molecule type" value="Genomic_DNA"/>
</dbReference>
<dbReference type="AlphaFoldDB" id="A0A2Z7AVJ9"/>
<organism evidence="1 2">
    <name type="scientific">Dorcoceras hygrometricum</name>
    <dbReference type="NCBI Taxonomy" id="472368"/>
    <lineage>
        <taxon>Eukaryota</taxon>
        <taxon>Viridiplantae</taxon>
        <taxon>Streptophyta</taxon>
        <taxon>Embryophyta</taxon>
        <taxon>Tracheophyta</taxon>
        <taxon>Spermatophyta</taxon>
        <taxon>Magnoliopsida</taxon>
        <taxon>eudicotyledons</taxon>
        <taxon>Gunneridae</taxon>
        <taxon>Pentapetalae</taxon>
        <taxon>asterids</taxon>
        <taxon>lamiids</taxon>
        <taxon>Lamiales</taxon>
        <taxon>Gesneriaceae</taxon>
        <taxon>Didymocarpoideae</taxon>
        <taxon>Trichosporeae</taxon>
        <taxon>Loxocarpinae</taxon>
        <taxon>Dorcoceras</taxon>
    </lineage>
</organism>
<evidence type="ECO:0000313" key="2">
    <source>
        <dbReference type="Proteomes" id="UP000250235"/>
    </source>
</evidence>
<gene>
    <name evidence="1" type="ORF">F511_24616</name>
</gene>
<reference evidence="1 2" key="1">
    <citation type="journal article" date="2015" name="Proc. Natl. Acad. Sci. U.S.A.">
        <title>The resurrection genome of Boea hygrometrica: A blueprint for survival of dehydration.</title>
        <authorList>
            <person name="Xiao L."/>
            <person name="Yang G."/>
            <person name="Zhang L."/>
            <person name="Yang X."/>
            <person name="Zhao S."/>
            <person name="Ji Z."/>
            <person name="Zhou Q."/>
            <person name="Hu M."/>
            <person name="Wang Y."/>
            <person name="Chen M."/>
            <person name="Xu Y."/>
            <person name="Jin H."/>
            <person name="Xiao X."/>
            <person name="Hu G."/>
            <person name="Bao F."/>
            <person name="Hu Y."/>
            <person name="Wan P."/>
            <person name="Li L."/>
            <person name="Deng X."/>
            <person name="Kuang T."/>
            <person name="Xiang C."/>
            <person name="Zhu J.K."/>
            <person name="Oliver M.J."/>
            <person name="He Y."/>
        </authorList>
    </citation>
    <scope>NUCLEOTIDE SEQUENCE [LARGE SCALE GENOMIC DNA]</scope>
    <source>
        <strain evidence="2">cv. XS01</strain>
    </source>
</reference>
<dbReference type="Proteomes" id="UP000250235">
    <property type="component" value="Unassembled WGS sequence"/>
</dbReference>
<keyword evidence="2" id="KW-1185">Reference proteome</keyword>
<protein>
    <submittedName>
        <fullName evidence="1">Uncharacterized protein</fullName>
    </submittedName>
</protein>
<evidence type="ECO:0000313" key="1">
    <source>
        <dbReference type="EMBL" id="KZV23252.1"/>
    </source>
</evidence>
<sequence length="253" mass="27649">MKRRRVEESADGLALMTSSVTSSYSADGLSLAVARISSIGYPRTRVSVNPRQRSIDSYMHRDLTQSRHLMTPAESRAFYGATPFSERGRRDLFCLVGVRKFRPDDVSISVVLRATSIVTRPACMPPRRRGRAAIPHSHLPAGSLATMRRVVNYHSSWARQPQVELFDASGNPSSTAGRGFNPAGGAPGVAIQEEEESQAGAGAMKKSAGALSVDDISSDVIIQQEDTVKYNQQRSFNQQLVFGVGDFKTMSRE</sequence>